<reference evidence="2 3" key="1">
    <citation type="submission" date="2015-09" db="EMBL/GenBank/DDBJ databases">
        <title>Identification and resolution of microdiversity through metagenomic sequencing of parallel consortia.</title>
        <authorList>
            <person name="Nelson W.C."/>
            <person name="Romine M.F."/>
            <person name="Lindemann S.R."/>
        </authorList>
    </citation>
    <scope>NUCLEOTIDE SEQUENCE [LARGE SCALE GENOMIC DNA]</scope>
    <source>
        <strain evidence="2">HL-55</strain>
    </source>
</reference>
<dbReference type="AlphaFoldDB" id="A0A0N8KKF5"/>
<evidence type="ECO:0000259" key="1">
    <source>
        <dbReference type="Pfam" id="PF01755"/>
    </source>
</evidence>
<evidence type="ECO:0000313" key="3">
    <source>
        <dbReference type="Proteomes" id="UP000050416"/>
    </source>
</evidence>
<gene>
    <name evidence="2" type="ORF">HLUCCX14_12520</name>
</gene>
<dbReference type="STRING" id="1305731.GCA_000934705_02355"/>
<dbReference type="InterPro" id="IPR002654">
    <property type="entry name" value="Glyco_trans_25"/>
</dbReference>
<feature type="domain" description="Glycosyl transferase family 25" evidence="1">
    <location>
        <begin position="5"/>
        <end position="70"/>
    </location>
</feature>
<comment type="caution">
    <text evidence="2">The sequence shown here is derived from an EMBL/GenBank/DDBJ whole genome shotgun (WGS) entry which is preliminary data.</text>
</comment>
<name>A0A0N8KKF5_9GAMM</name>
<dbReference type="GO" id="GO:0016740">
    <property type="term" value="F:transferase activity"/>
    <property type="evidence" value="ECO:0007669"/>
    <property type="project" value="UniProtKB-KW"/>
</dbReference>
<protein>
    <submittedName>
        <fullName evidence="2">Glycosyltransferase involved in LPS biosynthesis</fullName>
    </submittedName>
</protein>
<accession>A0A0N8KKF5</accession>
<proteinExistence type="predicted"/>
<organism evidence="2 3">
    <name type="scientific">Marinobacter excellens HL-55</name>
    <dbReference type="NCBI Taxonomy" id="1305731"/>
    <lineage>
        <taxon>Bacteria</taxon>
        <taxon>Pseudomonadati</taxon>
        <taxon>Pseudomonadota</taxon>
        <taxon>Gammaproteobacteria</taxon>
        <taxon>Pseudomonadales</taxon>
        <taxon>Marinobacteraceae</taxon>
        <taxon>Marinobacter</taxon>
    </lineage>
</organism>
<evidence type="ECO:0000313" key="2">
    <source>
        <dbReference type="EMBL" id="KPQ27994.1"/>
    </source>
</evidence>
<dbReference type="Proteomes" id="UP000050416">
    <property type="component" value="Unassembled WGS sequence"/>
</dbReference>
<dbReference type="Pfam" id="PF01755">
    <property type="entry name" value="Glyco_transf_25"/>
    <property type="match status" value="1"/>
</dbReference>
<keyword evidence="2" id="KW-0808">Transferase</keyword>
<dbReference type="EMBL" id="LJZQ01000020">
    <property type="protein sequence ID" value="KPQ27994.1"/>
    <property type="molecule type" value="Genomic_DNA"/>
</dbReference>
<sequence>MEWIRATDGRKLHAATYFKLVFPAVSAGFRMLSPAEVGCSLSHIEVLKRFLDSAHERCLVIEDDVLGKDEGVNVAIEQMLEVPGNAVVIFGGQEGMPSRKYILGKAAGFGRVYRLPKYSNNYVLRTCCYGVTRESAKAILDSHDQCLKLADAWGEFFKCAPIDIYFSEVFSHPEDRSASHIEQSRIAIGKSSKGSAVLFLKKRWARLKRKLGALACLLMGYRRVS</sequence>
<dbReference type="PATRIC" id="fig|1305731.5.peg.978"/>